<dbReference type="GO" id="GO:0016020">
    <property type="term" value="C:membrane"/>
    <property type="evidence" value="ECO:0007669"/>
    <property type="project" value="InterPro"/>
</dbReference>
<evidence type="ECO:0000313" key="3">
    <source>
        <dbReference type="EMBL" id="PAE89359.1"/>
    </source>
</evidence>
<feature type="domain" description="Cell wall-active antibiotics response LiaF-like C-terminal" evidence="1">
    <location>
        <begin position="124"/>
        <end position="236"/>
    </location>
</feature>
<name>A0A268P1I5_SHOCL</name>
<dbReference type="Pfam" id="PF24661">
    <property type="entry name" value="DUF7649"/>
    <property type="match status" value="1"/>
</dbReference>
<proteinExistence type="predicted"/>
<dbReference type="NCBIfam" id="NF040535">
    <property type="entry name" value="LiaF_C_term"/>
    <property type="match status" value="1"/>
</dbReference>
<dbReference type="OMA" id="DWDDINM"/>
<comment type="caution">
    <text evidence="3">The sequence shown here is derived from an EMBL/GenBank/DDBJ whole genome shotgun (WGS) entry which is preliminary data.</text>
</comment>
<dbReference type="InterPro" id="IPR016975">
    <property type="entry name" value="Cell_wall_LiaF"/>
</dbReference>
<sequence length="239" mass="27214">MKKNRTDIIAYIFFALLVAALLELVLSVGPLIMLIIAAGFIYYGQKRMSRRKGRFAFYIGIIMFVFTLFSSTFFIITLYGLLFYSLYLFWGKMRKPRRVNVNIGDQPTGEAVRQKKALFFKNLIFGDQRAEDQVFSSDNINILSGIGTTNVHFENTVLPVGDTIVIVRGFIGRIQLYVPYDAGVSVEHSAIFGQTVVFDHEETGFNQNVVIKNSQYDEAPRKLRIYTSLVAGDIEVIYR</sequence>
<evidence type="ECO:0000313" key="4">
    <source>
        <dbReference type="Proteomes" id="UP000216207"/>
    </source>
</evidence>
<dbReference type="Proteomes" id="UP000216207">
    <property type="component" value="Unassembled WGS sequence"/>
</dbReference>
<reference evidence="3 4" key="1">
    <citation type="submission" date="2017-07" db="EMBL/GenBank/DDBJ databases">
        <title>Isolation and whole genome analysis of endospore-forming bacteria from heroin.</title>
        <authorList>
            <person name="Kalinowski J."/>
            <person name="Ahrens B."/>
            <person name="Al-Dilaimi A."/>
            <person name="Winkler A."/>
            <person name="Wibberg D."/>
            <person name="Schleenbecker U."/>
            <person name="Ruckert C."/>
            <person name="Wolfel R."/>
            <person name="Grass G."/>
        </authorList>
    </citation>
    <scope>NUCLEOTIDE SEQUENCE [LARGE SCALE GENOMIC DNA]</scope>
    <source>
        <strain evidence="3 4">7539</strain>
    </source>
</reference>
<dbReference type="AlphaFoldDB" id="A0A268P1I5"/>
<dbReference type="Pfam" id="PF09922">
    <property type="entry name" value="LiaF-like_C"/>
    <property type="match status" value="1"/>
</dbReference>
<evidence type="ECO:0000259" key="1">
    <source>
        <dbReference type="Pfam" id="PF09922"/>
    </source>
</evidence>
<evidence type="ECO:0000259" key="2">
    <source>
        <dbReference type="Pfam" id="PF24661"/>
    </source>
</evidence>
<organism evidence="3 4">
    <name type="scientific">Shouchella clausii</name>
    <name type="common">Alkalihalobacillus clausii</name>
    <dbReference type="NCBI Taxonomy" id="79880"/>
    <lineage>
        <taxon>Bacteria</taxon>
        <taxon>Bacillati</taxon>
        <taxon>Bacillota</taxon>
        <taxon>Bacilli</taxon>
        <taxon>Bacillales</taxon>
        <taxon>Bacillaceae</taxon>
        <taxon>Shouchella</taxon>
    </lineage>
</organism>
<dbReference type="InterPro" id="IPR047793">
    <property type="entry name" value="LiaF_C"/>
</dbReference>
<feature type="domain" description="DUF7649" evidence="2">
    <location>
        <begin position="3"/>
        <end position="86"/>
    </location>
</feature>
<dbReference type="PIRSF" id="PIRSF031509">
    <property type="entry name" value="Cell_wall_LiaF/YvqF"/>
    <property type="match status" value="1"/>
</dbReference>
<dbReference type="EMBL" id="NPCC01000009">
    <property type="protein sequence ID" value="PAE89359.1"/>
    <property type="molecule type" value="Genomic_DNA"/>
</dbReference>
<gene>
    <name evidence="3" type="ORF">CHH72_08700</name>
</gene>
<dbReference type="InterPro" id="IPR056066">
    <property type="entry name" value="DUF7649"/>
</dbReference>
<accession>A0A268P1I5</accession>
<protein>
    <submittedName>
        <fullName evidence="3">Uncharacterized protein</fullName>
    </submittedName>
</protein>
<dbReference type="RefSeq" id="WP_011248215.1">
    <property type="nucleotide sequence ID" value="NZ_BOQQ01000001.1"/>
</dbReference>
<dbReference type="InterPro" id="IPR024425">
    <property type="entry name" value="LiaF-like_C"/>
</dbReference>